<feature type="region of interest" description="Disordered" evidence="1">
    <location>
        <begin position="1"/>
        <end position="52"/>
    </location>
</feature>
<dbReference type="Proteomes" id="UP000316706">
    <property type="component" value="Unassembled WGS sequence"/>
</dbReference>
<feature type="compositionally biased region" description="Basic and acidic residues" evidence="1">
    <location>
        <begin position="1"/>
        <end position="26"/>
    </location>
</feature>
<protein>
    <submittedName>
        <fullName evidence="2">Rho termination factor-like protein</fullName>
    </submittedName>
</protein>
<evidence type="ECO:0000313" key="2">
    <source>
        <dbReference type="EMBL" id="TQM68063.1"/>
    </source>
</evidence>
<accession>A0A543IBU9</accession>
<evidence type="ECO:0000313" key="3">
    <source>
        <dbReference type="Proteomes" id="UP000316706"/>
    </source>
</evidence>
<dbReference type="OrthoDB" id="3731224at2"/>
<keyword evidence="3" id="KW-1185">Reference proteome</keyword>
<dbReference type="InterPro" id="IPR055642">
    <property type="entry name" value="DUF7218"/>
</dbReference>
<evidence type="ECO:0000256" key="1">
    <source>
        <dbReference type="SAM" id="MobiDB-lite"/>
    </source>
</evidence>
<reference evidence="2 3" key="1">
    <citation type="submission" date="2019-06" db="EMBL/GenBank/DDBJ databases">
        <title>Sequencing the genomes of 1000 actinobacteria strains.</title>
        <authorList>
            <person name="Klenk H.-P."/>
        </authorList>
    </citation>
    <scope>NUCLEOTIDE SEQUENCE [LARGE SCALE GENOMIC DNA]</scope>
    <source>
        <strain evidence="2 3">DSM 45043</strain>
    </source>
</reference>
<gene>
    <name evidence="2" type="ORF">FHX41_1693</name>
</gene>
<dbReference type="Pfam" id="PF23855">
    <property type="entry name" value="DUF7218"/>
    <property type="match status" value="1"/>
</dbReference>
<comment type="caution">
    <text evidence="2">The sequence shown here is derived from an EMBL/GenBank/DDBJ whole genome shotgun (WGS) entry which is preliminary data.</text>
</comment>
<dbReference type="EMBL" id="VFPO01000001">
    <property type="protein sequence ID" value="TQM68063.1"/>
    <property type="molecule type" value="Genomic_DNA"/>
</dbReference>
<proteinExistence type="predicted"/>
<dbReference type="RefSeq" id="WP_141967276.1">
    <property type="nucleotide sequence ID" value="NZ_VFPO01000001.1"/>
</dbReference>
<organism evidence="2 3">
    <name type="scientific">Actinomadura hallensis</name>
    <dbReference type="NCBI Taxonomy" id="337895"/>
    <lineage>
        <taxon>Bacteria</taxon>
        <taxon>Bacillati</taxon>
        <taxon>Actinomycetota</taxon>
        <taxon>Actinomycetes</taxon>
        <taxon>Streptosporangiales</taxon>
        <taxon>Thermomonosporaceae</taxon>
        <taxon>Actinomadura</taxon>
    </lineage>
</organism>
<dbReference type="AlphaFoldDB" id="A0A543IBU9"/>
<name>A0A543IBU9_9ACTN</name>
<sequence length="85" mass="9432">MPRAQIKDETTYQKLRDQGASKEKAARVANASAAQGKKTVGRKGGKSPSYEDWTKDELLKRAREIGVEGRSSMNKSELVDALRDH</sequence>